<keyword evidence="1" id="KW-1133">Transmembrane helix</keyword>
<evidence type="ECO:0000313" key="3">
    <source>
        <dbReference type="Proteomes" id="UP000050277"/>
    </source>
</evidence>
<evidence type="ECO:0000313" key="2">
    <source>
        <dbReference type="EMBL" id="KPL81968.1"/>
    </source>
</evidence>
<dbReference type="AlphaFoldDB" id="A0A0P6YI02"/>
<proteinExistence type="predicted"/>
<evidence type="ECO:0000256" key="1">
    <source>
        <dbReference type="SAM" id="Phobius"/>
    </source>
</evidence>
<dbReference type="Proteomes" id="UP000050277">
    <property type="component" value="Unassembled WGS sequence"/>
</dbReference>
<comment type="caution">
    <text evidence="2">The sequence shown here is derived from an EMBL/GenBank/DDBJ whole genome shotgun (WGS) entry which is preliminary data.</text>
</comment>
<dbReference type="STRING" id="70996.SE18_20475"/>
<accession>A0A0P6YI02</accession>
<keyword evidence="3" id="KW-1185">Reference proteome</keyword>
<organism evidence="2 3">
    <name type="scientific">Herpetosiphon geysericola</name>
    <dbReference type="NCBI Taxonomy" id="70996"/>
    <lineage>
        <taxon>Bacteria</taxon>
        <taxon>Bacillati</taxon>
        <taxon>Chloroflexota</taxon>
        <taxon>Chloroflexia</taxon>
        <taxon>Herpetosiphonales</taxon>
        <taxon>Herpetosiphonaceae</taxon>
        <taxon>Herpetosiphon</taxon>
    </lineage>
</organism>
<name>A0A0P6YI02_9CHLR</name>
<feature type="transmembrane region" description="Helical" evidence="1">
    <location>
        <begin position="85"/>
        <end position="104"/>
    </location>
</feature>
<reference evidence="2 3" key="1">
    <citation type="submission" date="2015-07" db="EMBL/GenBank/DDBJ databases">
        <title>Whole genome sequence of Herpetosiphon geysericola DSM 7119.</title>
        <authorList>
            <person name="Hemp J."/>
            <person name="Ward L.M."/>
            <person name="Pace L.A."/>
            <person name="Fischer W.W."/>
        </authorList>
    </citation>
    <scope>NUCLEOTIDE SEQUENCE [LARGE SCALE GENOMIC DNA]</scope>
    <source>
        <strain evidence="2 3">DSM 7119</strain>
    </source>
</reference>
<dbReference type="EMBL" id="LGKP01000032">
    <property type="protein sequence ID" value="KPL81968.1"/>
    <property type="molecule type" value="Genomic_DNA"/>
</dbReference>
<gene>
    <name evidence="2" type="ORF">SE18_20475</name>
</gene>
<dbReference type="RefSeq" id="WP_054536324.1">
    <property type="nucleotide sequence ID" value="NZ_LGKP01000032.1"/>
</dbReference>
<feature type="transmembrane region" description="Helical" evidence="1">
    <location>
        <begin position="137"/>
        <end position="158"/>
    </location>
</feature>
<keyword evidence="1" id="KW-0812">Transmembrane</keyword>
<keyword evidence="1" id="KW-0472">Membrane</keyword>
<sequence length="171" mass="19388">MYTIPSVTSSGAKIFWFGIKKALLYALIAFVAYIIAVVVLGFKHNNSIIIQIILVMAAFFSIPSLIYTAMLLLLTKQIARIKNHYYAYIVLITTELHLVVITLIDQINASPFRAPLIKQIIYTNQQVFEGILKPATILTFINTISFILPPIIAVFTLYRCQQQKQLYQTTT</sequence>
<feature type="transmembrane region" description="Helical" evidence="1">
    <location>
        <begin position="22"/>
        <end position="42"/>
    </location>
</feature>
<feature type="transmembrane region" description="Helical" evidence="1">
    <location>
        <begin position="48"/>
        <end position="73"/>
    </location>
</feature>
<protein>
    <submittedName>
        <fullName evidence="2">Uncharacterized protein</fullName>
    </submittedName>
</protein>